<proteinExistence type="inferred from homology"/>
<feature type="compositionally biased region" description="Polar residues" evidence="2">
    <location>
        <begin position="81"/>
        <end position="99"/>
    </location>
</feature>
<feature type="region of interest" description="Disordered" evidence="2">
    <location>
        <begin position="38"/>
        <end position="99"/>
    </location>
</feature>
<reference evidence="3" key="1">
    <citation type="journal article" date="2021" name="Mol. Plant Microbe Interact.">
        <title>Complete Genome Sequence of the Plant-Pathogenic Fungus Colletotrichum lupini.</title>
        <authorList>
            <person name="Baroncelli R."/>
            <person name="Pensec F."/>
            <person name="Da Lio D."/>
            <person name="Boufleur T."/>
            <person name="Vicente I."/>
            <person name="Sarrocco S."/>
            <person name="Picot A."/>
            <person name="Baraldi E."/>
            <person name="Sukno S."/>
            <person name="Thon M."/>
            <person name="Le Floch G."/>
        </authorList>
    </citation>
    <scope>NUCLEOTIDE SEQUENCE</scope>
    <source>
        <strain evidence="3">IMI 504893</strain>
    </source>
</reference>
<dbReference type="GeneID" id="73348591"/>
<dbReference type="Pfam" id="PF13489">
    <property type="entry name" value="Methyltransf_23"/>
    <property type="match status" value="1"/>
</dbReference>
<dbReference type="InterPro" id="IPR029063">
    <property type="entry name" value="SAM-dependent_MTases_sf"/>
</dbReference>
<name>A0A9Q8T6N6_9PEZI</name>
<dbReference type="EMBL" id="CP019480">
    <property type="protein sequence ID" value="UQC89126.1"/>
    <property type="molecule type" value="Genomic_DNA"/>
</dbReference>
<dbReference type="GO" id="GO:0032259">
    <property type="term" value="P:methylation"/>
    <property type="evidence" value="ECO:0007669"/>
    <property type="project" value="UniProtKB-KW"/>
</dbReference>
<dbReference type="PANTHER" id="PTHR43591">
    <property type="entry name" value="METHYLTRANSFERASE"/>
    <property type="match status" value="1"/>
</dbReference>
<dbReference type="CDD" id="cd02440">
    <property type="entry name" value="AdoMet_MTases"/>
    <property type="match status" value="1"/>
</dbReference>
<sequence length="413" mass="46195">SCPFPCPPCAGVSPRGPLPRTLTIPGTTVIHLLLFPNPNRGRLSQSTNLQTFTSTKRPRRTPERRDMAAAGQPLEPDTFDSDSAISELRNGSTDSPTPSMLTVLEENGRTYHAMSSGSEQCLVNRLSDAGSLMTDDINTEYPFPNDIVEQERLDFQHLMWSVTLGDKLCLCPKDSQKAKRVLDAGTGTGIWAMDYDLSNIQPKWTPPNLTWELDDLEQNWTWSQPFDFIFVRMLAGSLKNYQDFINQAFENLEPGGYLEMQDLSLPYRCDDASLTPDSPIHKLSDLFLRGGRVTGRNMDAAPTYATLMRTAGFVDVEEQQFKWPVNAWPRDPHFKTLGAYTHCNLDHGLEGLTLGLATRNLGWSKEETLLFCATVRKSLRSHKVHAYVPLYVVYGRKPTVAETSGSNPPEGIH</sequence>
<evidence type="ECO:0000256" key="1">
    <source>
        <dbReference type="ARBA" id="ARBA00038158"/>
    </source>
</evidence>
<dbReference type="KEGG" id="clup:CLUP02_14654"/>
<gene>
    <name evidence="3" type="ORF">CLUP02_14654</name>
</gene>
<keyword evidence="4" id="KW-1185">Reference proteome</keyword>
<keyword evidence="3" id="KW-0489">Methyltransferase</keyword>
<dbReference type="AlphaFoldDB" id="A0A9Q8T6N6"/>
<organism evidence="3 4">
    <name type="scientific">Colletotrichum lupini</name>
    <dbReference type="NCBI Taxonomy" id="145971"/>
    <lineage>
        <taxon>Eukaryota</taxon>
        <taxon>Fungi</taxon>
        <taxon>Dikarya</taxon>
        <taxon>Ascomycota</taxon>
        <taxon>Pezizomycotina</taxon>
        <taxon>Sordariomycetes</taxon>
        <taxon>Hypocreomycetidae</taxon>
        <taxon>Glomerellales</taxon>
        <taxon>Glomerellaceae</taxon>
        <taxon>Colletotrichum</taxon>
        <taxon>Colletotrichum acutatum species complex</taxon>
    </lineage>
</organism>
<dbReference type="GO" id="GO:0008168">
    <property type="term" value="F:methyltransferase activity"/>
    <property type="evidence" value="ECO:0007669"/>
    <property type="project" value="UniProtKB-KW"/>
</dbReference>
<protein>
    <submittedName>
        <fullName evidence="3">TAM domain methyltransferase</fullName>
    </submittedName>
</protein>
<keyword evidence="3" id="KW-0808">Transferase</keyword>
<comment type="similarity">
    <text evidence="1">Belongs to the methyltransferase superfamily. LaeA methyltransferase family.</text>
</comment>
<dbReference type="Gene3D" id="3.40.50.150">
    <property type="entry name" value="Vaccinia Virus protein VP39"/>
    <property type="match status" value="1"/>
</dbReference>
<dbReference type="SUPFAM" id="SSF53335">
    <property type="entry name" value="S-adenosyl-L-methionine-dependent methyltransferases"/>
    <property type="match status" value="1"/>
</dbReference>
<feature type="compositionally biased region" description="Polar residues" evidence="2">
    <location>
        <begin position="42"/>
        <end position="55"/>
    </location>
</feature>
<evidence type="ECO:0000256" key="2">
    <source>
        <dbReference type="SAM" id="MobiDB-lite"/>
    </source>
</evidence>
<dbReference type="RefSeq" id="XP_049150727.1">
    <property type="nucleotide sequence ID" value="XM_049293581.1"/>
</dbReference>
<accession>A0A9Q8T6N6</accession>
<evidence type="ECO:0000313" key="3">
    <source>
        <dbReference type="EMBL" id="UQC89126.1"/>
    </source>
</evidence>
<dbReference type="Proteomes" id="UP000830671">
    <property type="component" value="Chromosome 8"/>
</dbReference>
<feature type="non-terminal residue" evidence="3">
    <location>
        <position position="1"/>
    </location>
</feature>
<evidence type="ECO:0000313" key="4">
    <source>
        <dbReference type="Proteomes" id="UP000830671"/>
    </source>
</evidence>
<dbReference type="PANTHER" id="PTHR43591:SF31">
    <property type="entry name" value="LAEA-LIKE, PUTATIVE (AFU_ORTHOLOGUE AFUA_8G01930)-RELATED"/>
    <property type="match status" value="1"/>
</dbReference>